<dbReference type="Proteomes" id="UP000594261">
    <property type="component" value="Chromosome 4"/>
</dbReference>
<feature type="compositionally biased region" description="Polar residues" evidence="1">
    <location>
        <begin position="8"/>
        <end position="18"/>
    </location>
</feature>
<dbReference type="AlphaFoldDB" id="A0A7N2LD95"/>
<dbReference type="InterPro" id="IPR008889">
    <property type="entry name" value="VQ"/>
</dbReference>
<evidence type="ECO:0000256" key="1">
    <source>
        <dbReference type="SAM" id="MobiDB-lite"/>
    </source>
</evidence>
<dbReference type="PANTHER" id="PTHR33143:SF74">
    <property type="entry name" value="VQ MOTIF-CONTAINING PROTEIN 18"/>
    <property type="match status" value="1"/>
</dbReference>
<reference evidence="3" key="2">
    <citation type="submission" date="2021-01" db="UniProtKB">
        <authorList>
            <consortium name="EnsemblPlants"/>
        </authorList>
    </citation>
    <scope>IDENTIFICATION</scope>
</reference>
<feature type="domain" description="VQ" evidence="2">
    <location>
        <begin position="38"/>
        <end position="63"/>
    </location>
</feature>
<dbReference type="InParanoid" id="A0A7N2LD95"/>
<protein>
    <recommendedName>
        <fullName evidence="2">VQ domain-containing protein</fullName>
    </recommendedName>
</protein>
<dbReference type="EMBL" id="LRBV02000004">
    <property type="status" value="NOT_ANNOTATED_CDS"/>
    <property type="molecule type" value="Genomic_DNA"/>
</dbReference>
<feature type="region of interest" description="Disordered" evidence="1">
    <location>
        <begin position="1"/>
        <end position="25"/>
    </location>
</feature>
<evidence type="ECO:0000313" key="4">
    <source>
        <dbReference type="Proteomes" id="UP000594261"/>
    </source>
</evidence>
<dbReference type="InterPro" id="IPR039607">
    <property type="entry name" value="VQ_8/17/18/20/21/25"/>
</dbReference>
<evidence type="ECO:0000313" key="3">
    <source>
        <dbReference type="EnsemblPlants" id="QL04p001561:mrna"/>
    </source>
</evidence>
<reference evidence="3 4" key="1">
    <citation type="journal article" date="2016" name="G3 (Bethesda)">
        <title>First Draft Assembly and Annotation of the Genome of a California Endemic Oak Quercus lobata Nee (Fagaceae).</title>
        <authorList>
            <person name="Sork V.L."/>
            <person name="Fitz-Gibbon S.T."/>
            <person name="Puiu D."/>
            <person name="Crepeau M."/>
            <person name="Gugger P.F."/>
            <person name="Sherman R."/>
            <person name="Stevens K."/>
            <person name="Langley C.H."/>
            <person name="Pellegrini M."/>
            <person name="Salzberg S.L."/>
        </authorList>
    </citation>
    <scope>NUCLEOTIDE SEQUENCE [LARGE SCALE GENOMIC DNA]</scope>
    <source>
        <strain evidence="3 4">cv. SW786</strain>
    </source>
</reference>
<proteinExistence type="predicted"/>
<sequence length="131" mass="14813">MMKPHSCKPSSATSTQLSMHKHSREISKLQPKIRIIHIYAPEVIKTEPANFRELVQRLTGKPAEMMKSNRNSTTCSTTRSPPTKNIMSFYREPSCSTIEMHDAFANLQNGIKKSSREVTEIPETSHCILPS</sequence>
<name>A0A7N2LD95_QUELO</name>
<dbReference type="EnsemblPlants" id="QL04p001561:mrna">
    <property type="protein sequence ID" value="QL04p001561:mrna"/>
    <property type="gene ID" value="QL04p001561"/>
</dbReference>
<keyword evidence="4" id="KW-1185">Reference proteome</keyword>
<dbReference type="PANTHER" id="PTHR33143">
    <property type="entry name" value="F16F4.1 PROTEIN-RELATED"/>
    <property type="match status" value="1"/>
</dbReference>
<dbReference type="Gramene" id="QL04p001561:mrna">
    <property type="protein sequence ID" value="QL04p001561:mrna"/>
    <property type="gene ID" value="QL04p001561"/>
</dbReference>
<evidence type="ECO:0000259" key="2">
    <source>
        <dbReference type="Pfam" id="PF05678"/>
    </source>
</evidence>
<organism evidence="3 4">
    <name type="scientific">Quercus lobata</name>
    <name type="common">Valley oak</name>
    <dbReference type="NCBI Taxonomy" id="97700"/>
    <lineage>
        <taxon>Eukaryota</taxon>
        <taxon>Viridiplantae</taxon>
        <taxon>Streptophyta</taxon>
        <taxon>Embryophyta</taxon>
        <taxon>Tracheophyta</taxon>
        <taxon>Spermatophyta</taxon>
        <taxon>Magnoliopsida</taxon>
        <taxon>eudicotyledons</taxon>
        <taxon>Gunneridae</taxon>
        <taxon>Pentapetalae</taxon>
        <taxon>rosids</taxon>
        <taxon>fabids</taxon>
        <taxon>Fagales</taxon>
        <taxon>Fagaceae</taxon>
        <taxon>Quercus</taxon>
    </lineage>
</organism>
<accession>A0A7N2LD95</accession>
<dbReference type="GO" id="GO:0005634">
    <property type="term" value="C:nucleus"/>
    <property type="evidence" value="ECO:0007669"/>
    <property type="project" value="TreeGrafter"/>
</dbReference>
<dbReference type="Pfam" id="PF05678">
    <property type="entry name" value="VQ"/>
    <property type="match status" value="1"/>
</dbReference>